<reference evidence="2" key="1">
    <citation type="journal article" date="2020" name="Nature">
        <title>Giant virus diversity and host interactions through global metagenomics.</title>
        <authorList>
            <person name="Schulz F."/>
            <person name="Roux S."/>
            <person name="Paez-Espino D."/>
            <person name="Jungbluth S."/>
            <person name="Walsh D.A."/>
            <person name="Denef V.J."/>
            <person name="McMahon K.D."/>
            <person name="Konstantinidis K.T."/>
            <person name="Eloe-Fadrosh E.A."/>
            <person name="Kyrpides N.C."/>
            <person name="Woyke T."/>
        </authorList>
    </citation>
    <scope>NUCLEOTIDE SEQUENCE</scope>
    <source>
        <strain evidence="2">GVMAG-M-3300023174-47</strain>
    </source>
</reference>
<dbReference type="AlphaFoldDB" id="A0A6C0DPY0"/>
<evidence type="ECO:0000313" key="2">
    <source>
        <dbReference type="EMBL" id="QHT18521.1"/>
    </source>
</evidence>
<organism evidence="2">
    <name type="scientific">viral metagenome</name>
    <dbReference type="NCBI Taxonomy" id="1070528"/>
    <lineage>
        <taxon>unclassified sequences</taxon>
        <taxon>metagenomes</taxon>
        <taxon>organismal metagenomes</taxon>
    </lineage>
</organism>
<feature type="compositionally biased region" description="Basic residues" evidence="1">
    <location>
        <begin position="58"/>
        <end position="80"/>
    </location>
</feature>
<accession>A0A6C0DPY0</accession>
<dbReference type="EMBL" id="MN739658">
    <property type="protein sequence ID" value="QHT18521.1"/>
    <property type="molecule type" value="Genomic_DNA"/>
</dbReference>
<feature type="region of interest" description="Disordered" evidence="1">
    <location>
        <begin position="1"/>
        <end position="80"/>
    </location>
</feature>
<protein>
    <submittedName>
        <fullName evidence="2">Uncharacterized protein</fullName>
    </submittedName>
</protein>
<proteinExistence type="predicted"/>
<evidence type="ECO:0000256" key="1">
    <source>
        <dbReference type="SAM" id="MobiDB-lite"/>
    </source>
</evidence>
<sequence>MALNPNAPEFKPPFPDKPPQVSKGLDTDWDWEGMSSRGTNPVKNIPNPYSTTSVAKGQGKKKRKTRKTKKSKRKTRKHRK</sequence>
<name>A0A6C0DPY0_9ZZZZ</name>
<feature type="compositionally biased region" description="Polar residues" evidence="1">
    <location>
        <begin position="36"/>
        <end position="55"/>
    </location>
</feature>